<dbReference type="GO" id="GO:0008270">
    <property type="term" value="F:zinc ion binding"/>
    <property type="evidence" value="ECO:0007669"/>
    <property type="project" value="UniProtKB-KW"/>
</dbReference>
<gene>
    <name evidence="6" type="ORF">LSTR_LSTR008413</name>
</gene>
<dbReference type="STRING" id="195883.A0A482XV61"/>
<dbReference type="InterPro" id="IPR002893">
    <property type="entry name" value="Znf_MYND"/>
</dbReference>
<dbReference type="Gene3D" id="2.170.270.10">
    <property type="entry name" value="SET domain"/>
    <property type="match status" value="1"/>
</dbReference>
<dbReference type="GO" id="GO:0008757">
    <property type="term" value="F:S-adenosylmethionine-dependent methyltransferase activity"/>
    <property type="evidence" value="ECO:0007669"/>
    <property type="project" value="UniProtKB-ARBA"/>
</dbReference>
<dbReference type="PANTHER" id="PTHR46455">
    <property type="entry name" value="SET AND MYND DOMAIN CONTAINING, ARTHROPOD-SPECIFIC, MEMBER 4, ISOFORM A"/>
    <property type="match status" value="1"/>
</dbReference>
<dbReference type="EMBL" id="QKKF02000377">
    <property type="protein sequence ID" value="RZF49127.1"/>
    <property type="molecule type" value="Genomic_DNA"/>
</dbReference>
<evidence type="ECO:0000256" key="4">
    <source>
        <dbReference type="PROSITE-ProRule" id="PRU00134"/>
    </source>
</evidence>
<dbReference type="GO" id="GO:0008276">
    <property type="term" value="F:protein methyltransferase activity"/>
    <property type="evidence" value="ECO:0007669"/>
    <property type="project" value="UniProtKB-ARBA"/>
</dbReference>
<organism evidence="6 7">
    <name type="scientific">Laodelphax striatellus</name>
    <name type="common">Small brown planthopper</name>
    <name type="synonym">Delphax striatella</name>
    <dbReference type="NCBI Taxonomy" id="195883"/>
    <lineage>
        <taxon>Eukaryota</taxon>
        <taxon>Metazoa</taxon>
        <taxon>Ecdysozoa</taxon>
        <taxon>Arthropoda</taxon>
        <taxon>Hexapoda</taxon>
        <taxon>Insecta</taxon>
        <taxon>Pterygota</taxon>
        <taxon>Neoptera</taxon>
        <taxon>Paraneoptera</taxon>
        <taxon>Hemiptera</taxon>
        <taxon>Auchenorrhyncha</taxon>
        <taxon>Fulgoroidea</taxon>
        <taxon>Delphacidae</taxon>
        <taxon>Criomorphinae</taxon>
        <taxon>Laodelphax</taxon>
    </lineage>
</organism>
<dbReference type="SUPFAM" id="SSF82199">
    <property type="entry name" value="SET domain"/>
    <property type="match status" value="1"/>
</dbReference>
<dbReference type="InterPro" id="IPR046341">
    <property type="entry name" value="SET_dom_sf"/>
</dbReference>
<comment type="caution">
    <text evidence="6">The sequence shown here is derived from an EMBL/GenBank/DDBJ whole genome shotgun (WGS) entry which is preliminary data.</text>
</comment>
<feature type="domain" description="MYND-type" evidence="5">
    <location>
        <begin position="8"/>
        <end position="44"/>
    </location>
</feature>
<sequence length="533" mass="60248">MVDIGEKCNVCMKDASQRCAGCHMVYYCSKDHQKQDWKKHKGNCKPYKVCENETLGRHLVACRDMKRGEVVISERPLIRGPSQITGPVCLGCLQSLSAATSRECAECGWPVCGRGQCHTSPDHKPECDWAKEKRKSKVRISQFISPHPSYECITPLRICYQREANPALWKKLNELESHSDARANSMKQLADTKSIAEFLHRFYNIDKDFSIDEILRICGLLEVNGHEVPTTEPAHVAIYSTASMLEHNCYANCSKSFSSEGDIIIHAAVPIKRGDHLSICYTDALWSTSTRRQHLIETKFFSCCCKRCSDVTEFNTYFSAIKCLGLDCDGLVLPPSFCTGGTVDWNCNKCGRHRPWPEIKKMLDKVAFELQELNRDDVKQCKLFLEKWGSSLSKRHFYLTEIALSLAQQYGQIDGINNLSDDDLHYKIQLCLEMADLIDTLAPAECRIRGVLAYELHASTAEIVRRSSGLTHGEIVQLLTESKTYLIKCISCLSKEPELMPEGKLLIEAKKSLLQLENVLKTLDQTANQMMSL</sequence>
<protein>
    <recommendedName>
        <fullName evidence="5">MYND-type domain-containing protein</fullName>
    </recommendedName>
</protein>
<dbReference type="PROSITE" id="PS50865">
    <property type="entry name" value="ZF_MYND_2"/>
    <property type="match status" value="1"/>
</dbReference>
<dbReference type="AlphaFoldDB" id="A0A482XV61"/>
<dbReference type="InParanoid" id="A0A482XV61"/>
<evidence type="ECO:0000259" key="5">
    <source>
        <dbReference type="PROSITE" id="PS50865"/>
    </source>
</evidence>
<keyword evidence="3" id="KW-0862">Zinc</keyword>
<reference evidence="6 7" key="1">
    <citation type="journal article" date="2017" name="Gigascience">
        <title>Genome sequence of the small brown planthopper, Laodelphax striatellus.</title>
        <authorList>
            <person name="Zhu J."/>
            <person name="Jiang F."/>
            <person name="Wang X."/>
            <person name="Yang P."/>
            <person name="Bao Y."/>
            <person name="Zhao W."/>
            <person name="Wang W."/>
            <person name="Lu H."/>
            <person name="Wang Q."/>
            <person name="Cui N."/>
            <person name="Li J."/>
            <person name="Chen X."/>
            <person name="Luo L."/>
            <person name="Yu J."/>
            <person name="Kang L."/>
            <person name="Cui F."/>
        </authorList>
    </citation>
    <scope>NUCLEOTIDE SEQUENCE [LARGE SCALE GENOMIC DNA]</scope>
    <source>
        <strain evidence="6">Lst14</strain>
    </source>
</reference>
<dbReference type="Gene3D" id="6.10.140.2220">
    <property type="match status" value="2"/>
</dbReference>
<keyword evidence="7" id="KW-1185">Reference proteome</keyword>
<accession>A0A482XV61</accession>
<evidence type="ECO:0000256" key="1">
    <source>
        <dbReference type="ARBA" id="ARBA00022723"/>
    </source>
</evidence>
<dbReference type="InterPro" id="IPR053010">
    <property type="entry name" value="SET_SmydA-8"/>
</dbReference>
<dbReference type="CDD" id="cd20071">
    <property type="entry name" value="SET_SMYD"/>
    <property type="match status" value="1"/>
</dbReference>
<evidence type="ECO:0000256" key="3">
    <source>
        <dbReference type="ARBA" id="ARBA00022833"/>
    </source>
</evidence>
<dbReference type="Pfam" id="PF01753">
    <property type="entry name" value="zf-MYND"/>
    <property type="match status" value="1"/>
</dbReference>
<dbReference type="PROSITE" id="PS01360">
    <property type="entry name" value="ZF_MYND_1"/>
    <property type="match status" value="1"/>
</dbReference>
<evidence type="ECO:0000313" key="6">
    <source>
        <dbReference type="EMBL" id="RZF49127.1"/>
    </source>
</evidence>
<keyword evidence="1" id="KW-0479">Metal-binding</keyword>
<proteinExistence type="predicted"/>
<name>A0A482XV61_LAOST</name>
<dbReference type="Gene3D" id="1.10.220.160">
    <property type="match status" value="1"/>
</dbReference>
<dbReference type="Pfam" id="PF00856">
    <property type="entry name" value="SET"/>
    <property type="match status" value="1"/>
</dbReference>
<dbReference type="SMR" id="A0A482XV61"/>
<dbReference type="FunCoup" id="A0A482XV61">
    <property type="interactions" value="15"/>
</dbReference>
<evidence type="ECO:0000256" key="2">
    <source>
        <dbReference type="ARBA" id="ARBA00022771"/>
    </source>
</evidence>
<keyword evidence="2 4" id="KW-0863">Zinc-finger</keyword>
<dbReference type="Proteomes" id="UP000291343">
    <property type="component" value="Unassembled WGS sequence"/>
</dbReference>
<dbReference type="GO" id="GO:0008170">
    <property type="term" value="F:N-methyltransferase activity"/>
    <property type="evidence" value="ECO:0007669"/>
    <property type="project" value="UniProtKB-ARBA"/>
</dbReference>
<dbReference type="PANTHER" id="PTHR46455:SF4">
    <property type="entry name" value="GH11294P"/>
    <property type="match status" value="1"/>
</dbReference>
<evidence type="ECO:0000313" key="7">
    <source>
        <dbReference type="Proteomes" id="UP000291343"/>
    </source>
</evidence>
<dbReference type="InterPro" id="IPR001214">
    <property type="entry name" value="SET_dom"/>
</dbReference>
<dbReference type="OrthoDB" id="5952526at2759"/>